<keyword evidence="6" id="KW-0811">Translocation</keyword>
<sequence length="1380" mass="153946">MFSSLNSGAANSTGTPASSTRGRRRQRPVSDESVRQPKAKRARIPLNEQTFNPEANQNETYEVKPARSSVASLKQDGIDGIENSPSQTKKELSFRSKKAKTGERLSKGDGSVVLTSNNAFAVSKLPALPDRLRADAQSRQHGVLDPSTGYALSLTHTHAVVWPYSVSSSSPESFTFSLPYPSRHSSDPLPLGSLVPPSASSSEPGLVVVMPTSGKITYWESISSASTLDFMRQQRNGVEDSISGMWSSENVIQIVSAEAAAGFVLAFSSGRMAYMSVRDAHGKPAIALQFLRTTLGPSTGGIFGSLRHLVSSSSIQGEIAAVRSDRSLKQGEQTVVAATVKGRFHAWKIHRGGHHDLLTEFDAKETIVRAIAEVNTDNSLSHDSLKIHDFAFVPKDMDDKHADMSQLRHAPASVTLQHILVLASLSSKNVGRYFLVEVNIPNGASAETPITVGTVRPITSYTTPPDPHALVKPRLHLPRPAVVSFLVFERAVIIASIAKAPASPDSQLQFENHTLPPTYEDVIDLRADPTLEVVASNVEEPQAPGSDESRTYRIKAKNPSAILLIRGTGTVRVATTDIERFASEQPPKITPKGKLEQAVFFGIKDDNPLVFDVPRQLPFSDKELADAALELSQDILTSNSPHLASLAPHLENNMLTRVRALEKLIVHLNSLKVKLGRATKWELLWNAEKLQTARLVWAKHEKFVHDRADDDKKDLIADIVYYIRDEEKNQPNVAKGEVDTLRHWFVHDSHRMNIFLAWAYEVIKYQSKAKAANVILTRLIYEAVEVMNGALRDAMEFRRRHLALYGLSGEKLANGILASNYADLPNPWTSDQFIANNLKRLVELASEWVNTDNHATSPTDAEKPLIQRIRTLLPDLTEVYLTSLQELSRWALVSDDPNTVKLGETFEETYQSDRYDKIILLAASQNWTAAYRLAEEHKALDALGLVLITEEQEYKAKLERGGLSPEESRRLQDLLDAKAEQRQTYMEKYGKEFAFPYYEHLIDQCGVDAVLEENGDKLFKTPFLRTHRQYAKLSWIHDITTEGDIISAGDTLVDLGLHRENKVWNKKIELSLGKLARMAEASRPSSKASFSAQAATISANVTEAGVEAIDKELAIIRIQDDLFEQLRPVLETALDESAQLALVVEAFAPKIPKKYKILLDIFENGLDRLLKRDALDPLTLIDILTLAQLDADFKQAMPDQFFEALEVAHYGIKDAAQREEAERLIWRRCFLREEWTKINNTSLKGDTDVMEVLGNTELFQVFCVLYTIQHEAEPRNYRRWLPSEVLGVYTEQPDKRFIKGDKSTREKLLEAMQWEDNNLNKHIEKHRLDHWAKETRKLAEAAVDDHADTKTAEGAISPAFSPSRSRSKASNGFTQNGSAH</sequence>
<evidence type="ECO:0000256" key="4">
    <source>
        <dbReference type="ARBA" id="ARBA00022816"/>
    </source>
</evidence>
<keyword evidence="7" id="KW-0539">Nucleus</keyword>
<dbReference type="Gene3D" id="2.130.10.10">
    <property type="entry name" value="YVTN repeat-like/Quinoprotein amine dehydrogenase"/>
    <property type="match status" value="1"/>
</dbReference>
<feature type="domain" description="Nucleoporin Nup133/Nup155-like C-terminal" evidence="9">
    <location>
        <begin position="683"/>
        <end position="1333"/>
    </location>
</feature>
<dbReference type="InterPro" id="IPR014908">
    <property type="entry name" value="Nucleoporin_Nup133/Nup155_N"/>
</dbReference>
<feature type="compositionally biased region" description="Basic and acidic residues" evidence="8">
    <location>
        <begin position="88"/>
        <end position="107"/>
    </location>
</feature>
<dbReference type="GO" id="GO:0006606">
    <property type="term" value="P:protein import into nucleus"/>
    <property type="evidence" value="ECO:0007669"/>
    <property type="project" value="TreeGrafter"/>
</dbReference>
<evidence type="ECO:0000256" key="2">
    <source>
        <dbReference type="ARBA" id="ARBA00005569"/>
    </source>
</evidence>
<feature type="region of interest" description="Disordered" evidence="8">
    <location>
        <begin position="1"/>
        <end position="107"/>
    </location>
</feature>
<evidence type="ECO:0000256" key="5">
    <source>
        <dbReference type="ARBA" id="ARBA00022927"/>
    </source>
</evidence>
<dbReference type="GO" id="GO:0000972">
    <property type="term" value="P:transcription-dependent tethering of RNA polymerase II gene DNA at nuclear periphery"/>
    <property type="evidence" value="ECO:0007669"/>
    <property type="project" value="TreeGrafter"/>
</dbReference>
<feature type="domain" description="Nucleoporin Nup133/Nup155-like N-terminal" evidence="10">
    <location>
        <begin position="115"/>
        <end position="572"/>
    </location>
</feature>
<evidence type="ECO:0000259" key="10">
    <source>
        <dbReference type="Pfam" id="PF08801"/>
    </source>
</evidence>
<dbReference type="RefSeq" id="XP_045957100.1">
    <property type="nucleotide sequence ID" value="XM_046100173.1"/>
</dbReference>
<dbReference type="Gene3D" id="1.20.58.1380">
    <property type="match status" value="1"/>
</dbReference>
<dbReference type="EMBL" id="JAGPXC010000005">
    <property type="protein sequence ID" value="KAH6652823.1"/>
    <property type="molecule type" value="Genomic_DNA"/>
</dbReference>
<feature type="compositionally biased region" description="Polar residues" evidence="8">
    <location>
        <begin position="1"/>
        <end position="20"/>
    </location>
</feature>
<keyword evidence="4" id="KW-0509">mRNA transport</keyword>
<evidence type="ECO:0000256" key="1">
    <source>
        <dbReference type="ARBA" id="ARBA00004259"/>
    </source>
</evidence>
<dbReference type="PANTHER" id="PTHR13405:SF11">
    <property type="entry name" value="NUCLEAR PORE COMPLEX PROTEIN NUP133"/>
    <property type="match status" value="1"/>
</dbReference>
<dbReference type="FunFam" id="2.130.10.10:FF:001057">
    <property type="entry name" value="Nuclear pore complex subunit Nup133, putative"/>
    <property type="match status" value="1"/>
</dbReference>
<evidence type="ECO:0000256" key="3">
    <source>
        <dbReference type="ARBA" id="ARBA00022448"/>
    </source>
</evidence>
<organism evidence="11 12">
    <name type="scientific">Truncatella angustata</name>
    <dbReference type="NCBI Taxonomy" id="152316"/>
    <lineage>
        <taxon>Eukaryota</taxon>
        <taxon>Fungi</taxon>
        <taxon>Dikarya</taxon>
        <taxon>Ascomycota</taxon>
        <taxon>Pezizomycotina</taxon>
        <taxon>Sordariomycetes</taxon>
        <taxon>Xylariomycetidae</taxon>
        <taxon>Amphisphaeriales</taxon>
        <taxon>Sporocadaceae</taxon>
        <taxon>Truncatella</taxon>
    </lineage>
</organism>
<dbReference type="InterPro" id="IPR007187">
    <property type="entry name" value="Nucleoporin_Nup133/Nup155_C"/>
</dbReference>
<dbReference type="GO" id="GO:0031080">
    <property type="term" value="C:nuclear pore outer ring"/>
    <property type="evidence" value="ECO:0007669"/>
    <property type="project" value="TreeGrafter"/>
</dbReference>
<evidence type="ECO:0000256" key="8">
    <source>
        <dbReference type="SAM" id="MobiDB-lite"/>
    </source>
</evidence>
<dbReference type="OrthoDB" id="103454at2759"/>
<gene>
    <name evidence="11" type="ORF">BKA67DRAFT_536539</name>
</gene>
<dbReference type="Pfam" id="PF03177">
    <property type="entry name" value="Nucleoporin_C"/>
    <property type="match status" value="1"/>
</dbReference>
<evidence type="ECO:0000256" key="7">
    <source>
        <dbReference type="ARBA" id="ARBA00023242"/>
    </source>
</evidence>
<dbReference type="Pfam" id="PF08801">
    <property type="entry name" value="Nucleoporin_N"/>
    <property type="match status" value="1"/>
</dbReference>
<feature type="region of interest" description="Disordered" evidence="8">
    <location>
        <begin position="1342"/>
        <end position="1380"/>
    </location>
</feature>
<dbReference type="SUPFAM" id="SSF117289">
    <property type="entry name" value="Nucleoporin domain"/>
    <property type="match status" value="1"/>
</dbReference>
<feature type="compositionally biased region" description="Polar residues" evidence="8">
    <location>
        <begin position="1360"/>
        <end position="1380"/>
    </location>
</feature>
<evidence type="ECO:0000259" key="9">
    <source>
        <dbReference type="Pfam" id="PF03177"/>
    </source>
</evidence>
<dbReference type="InterPro" id="IPR037624">
    <property type="entry name" value="Nup133-like"/>
</dbReference>
<dbReference type="Proteomes" id="UP000758603">
    <property type="component" value="Unassembled WGS sequence"/>
</dbReference>
<feature type="compositionally biased region" description="Polar residues" evidence="8">
    <location>
        <begin position="47"/>
        <end position="60"/>
    </location>
</feature>
<dbReference type="GeneID" id="70129065"/>
<dbReference type="Gene3D" id="1.25.40.700">
    <property type="match status" value="1"/>
</dbReference>
<name>A0A9P8UI69_9PEZI</name>
<keyword evidence="5" id="KW-0653">Protein transport</keyword>
<evidence type="ECO:0000313" key="12">
    <source>
        <dbReference type="Proteomes" id="UP000758603"/>
    </source>
</evidence>
<evidence type="ECO:0000313" key="11">
    <source>
        <dbReference type="EMBL" id="KAH6652823.1"/>
    </source>
</evidence>
<proteinExistence type="inferred from homology"/>
<dbReference type="GO" id="GO:0016973">
    <property type="term" value="P:poly(A)+ mRNA export from nucleus"/>
    <property type="evidence" value="ECO:0007669"/>
    <property type="project" value="TreeGrafter"/>
</dbReference>
<keyword evidence="12" id="KW-1185">Reference proteome</keyword>
<dbReference type="InterPro" id="IPR015943">
    <property type="entry name" value="WD40/YVTN_repeat-like_dom_sf"/>
</dbReference>
<comment type="caution">
    <text evidence="11">The sequence shown here is derived from an EMBL/GenBank/DDBJ whole genome shotgun (WGS) entry which is preliminary data.</text>
</comment>
<protein>
    <submittedName>
        <fullName evidence="11">Nup133 N terminal like-domain-containing protein</fullName>
    </submittedName>
</protein>
<accession>A0A9P8UI69</accession>
<feature type="compositionally biased region" description="Basic and acidic residues" evidence="8">
    <location>
        <begin position="1342"/>
        <end position="1351"/>
    </location>
</feature>
<comment type="subcellular location">
    <subcellularLocation>
        <location evidence="1">Nucleus envelope</location>
    </subcellularLocation>
</comment>
<keyword evidence="3" id="KW-0813">Transport</keyword>
<reference evidence="11" key="1">
    <citation type="journal article" date="2021" name="Nat. Commun.">
        <title>Genetic determinants of endophytism in the Arabidopsis root mycobiome.</title>
        <authorList>
            <person name="Mesny F."/>
            <person name="Miyauchi S."/>
            <person name="Thiergart T."/>
            <person name="Pickel B."/>
            <person name="Atanasova L."/>
            <person name="Karlsson M."/>
            <person name="Huettel B."/>
            <person name="Barry K.W."/>
            <person name="Haridas S."/>
            <person name="Chen C."/>
            <person name="Bauer D."/>
            <person name="Andreopoulos W."/>
            <person name="Pangilinan J."/>
            <person name="LaButti K."/>
            <person name="Riley R."/>
            <person name="Lipzen A."/>
            <person name="Clum A."/>
            <person name="Drula E."/>
            <person name="Henrissat B."/>
            <person name="Kohler A."/>
            <person name="Grigoriev I.V."/>
            <person name="Martin F.M."/>
            <person name="Hacquard S."/>
        </authorList>
    </citation>
    <scope>NUCLEOTIDE SEQUENCE</scope>
    <source>
        <strain evidence="11">MPI-SDFR-AT-0073</strain>
    </source>
</reference>
<dbReference type="PANTHER" id="PTHR13405">
    <property type="entry name" value="NUCLEAR PORE COMPLEX PROTEIN NUP133"/>
    <property type="match status" value="1"/>
</dbReference>
<dbReference type="GO" id="GO:0017056">
    <property type="term" value="F:structural constituent of nuclear pore"/>
    <property type="evidence" value="ECO:0007669"/>
    <property type="project" value="InterPro"/>
</dbReference>
<evidence type="ECO:0000256" key="6">
    <source>
        <dbReference type="ARBA" id="ARBA00023010"/>
    </source>
</evidence>
<comment type="similarity">
    <text evidence="2">Belongs to the nucleoporin Nup133 family.</text>
</comment>